<keyword evidence="9" id="KW-1185">Reference proteome</keyword>
<accession>A0ABS4MF58</accession>
<evidence type="ECO:0000256" key="3">
    <source>
        <dbReference type="ARBA" id="ARBA00022475"/>
    </source>
</evidence>
<evidence type="ECO:0000256" key="5">
    <source>
        <dbReference type="ARBA" id="ARBA00023136"/>
    </source>
</evidence>
<organism evidence="8 9">
    <name type="scientific">Lactobacillus colini</name>
    <dbReference type="NCBI Taxonomy" id="1819254"/>
    <lineage>
        <taxon>Bacteria</taxon>
        <taxon>Bacillati</taxon>
        <taxon>Bacillota</taxon>
        <taxon>Bacilli</taxon>
        <taxon>Lactobacillales</taxon>
        <taxon>Lactobacillaceae</taxon>
        <taxon>Lactobacillus</taxon>
    </lineage>
</organism>
<dbReference type="InterPro" id="IPR028082">
    <property type="entry name" value="Peripla_BP_I"/>
</dbReference>
<protein>
    <submittedName>
        <fullName evidence="8">Basic membrane protein A</fullName>
    </submittedName>
</protein>
<evidence type="ECO:0000256" key="6">
    <source>
        <dbReference type="ARBA" id="ARBA00023288"/>
    </source>
</evidence>
<keyword evidence="3" id="KW-1003">Cell membrane</keyword>
<dbReference type="Proteomes" id="UP001519292">
    <property type="component" value="Unassembled WGS sequence"/>
</dbReference>
<evidence type="ECO:0000313" key="8">
    <source>
        <dbReference type="EMBL" id="MBP2058326.1"/>
    </source>
</evidence>
<dbReference type="CDD" id="cd06354">
    <property type="entry name" value="PBP1_PrnA-like"/>
    <property type="match status" value="1"/>
</dbReference>
<comment type="similarity">
    <text evidence="2">Belongs to the BMP lipoprotein family.</text>
</comment>
<evidence type="ECO:0000259" key="7">
    <source>
        <dbReference type="Pfam" id="PF02608"/>
    </source>
</evidence>
<evidence type="ECO:0000313" key="9">
    <source>
        <dbReference type="Proteomes" id="UP001519292"/>
    </source>
</evidence>
<sequence length="354" mass="38333">MKHNFFKLIASILIVTCTILISSCSTRHHSTHSHHASPSVALVTDASDPKSNPYNAAAISGLTSYARNHNLEKSKNGYAIFSPNYSSEIYSLVDQAAQKNFHLVIGLGNSLQNAIKDNAKLYPKTNFAIVDSNLTGQKNIANIKFASQEAAYLAGIIAAKTTKSKVIGFIGGTSQGSAKFERGFSQGIQFQAKKDNTKIKILAQNAKTFSNPKIGQTIAQEMYRKKADIIFAAAGDTGNGVFTAAKTINQANPVNKKVWVIGVDADQTSQGNYYAKGGQKSNFTLTSVTNNIGLAIKEIATKSYQNKFPQNKTLTYTLKNNGVGIVQTSNIPYNTWIAAQKARQDILDGKLKIK</sequence>
<dbReference type="SUPFAM" id="SSF53822">
    <property type="entry name" value="Periplasmic binding protein-like I"/>
    <property type="match status" value="1"/>
</dbReference>
<dbReference type="Pfam" id="PF02608">
    <property type="entry name" value="Bmp"/>
    <property type="match status" value="1"/>
</dbReference>
<dbReference type="Gene3D" id="3.40.50.2300">
    <property type="match status" value="2"/>
</dbReference>
<dbReference type="RefSeq" id="WP_209687067.1">
    <property type="nucleotide sequence ID" value="NZ_JAGGLU010000008.1"/>
</dbReference>
<reference evidence="8 9" key="1">
    <citation type="submission" date="2021-03" db="EMBL/GenBank/DDBJ databases">
        <title>Genomic Encyclopedia of Type Strains, Phase IV (KMG-IV): sequencing the most valuable type-strain genomes for metagenomic binning, comparative biology and taxonomic classification.</title>
        <authorList>
            <person name="Goeker M."/>
        </authorList>
    </citation>
    <scope>NUCLEOTIDE SEQUENCE [LARGE SCALE GENOMIC DNA]</scope>
    <source>
        <strain evidence="8 9">DSM 101872</strain>
    </source>
</reference>
<evidence type="ECO:0000256" key="1">
    <source>
        <dbReference type="ARBA" id="ARBA00004193"/>
    </source>
</evidence>
<evidence type="ECO:0000256" key="2">
    <source>
        <dbReference type="ARBA" id="ARBA00008610"/>
    </source>
</evidence>
<feature type="domain" description="ABC transporter substrate-binding protein PnrA-like" evidence="7">
    <location>
        <begin position="43"/>
        <end position="336"/>
    </location>
</feature>
<dbReference type="PANTHER" id="PTHR34296">
    <property type="entry name" value="TRANSCRIPTIONAL ACTIVATOR PROTEIN MED"/>
    <property type="match status" value="1"/>
</dbReference>
<dbReference type="InterPro" id="IPR003760">
    <property type="entry name" value="PnrA-like"/>
</dbReference>
<name>A0ABS4MF58_9LACO</name>
<comment type="caution">
    <text evidence="8">The sequence shown here is derived from an EMBL/GenBank/DDBJ whole genome shotgun (WGS) entry which is preliminary data.</text>
</comment>
<gene>
    <name evidence="8" type="ORF">J2Z60_001505</name>
</gene>
<evidence type="ECO:0000256" key="4">
    <source>
        <dbReference type="ARBA" id="ARBA00022729"/>
    </source>
</evidence>
<keyword evidence="5" id="KW-0472">Membrane</keyword>
<dbReference type="EMBL" id="JAGGLU010000008">
    <property type="protein sequence ID" value="MBP2058326.1"/>
    <property type="molecule type" value="Genomic_DNA"/>
</dbReference>
<keyword evidence="6" id="KW-0449">Lipoprotein</keyword>
<dbReference type="InterPro" id="IPR050957">
    <property type="entry name" value="BMP_lipoprotein"/>
</dbReference>
<proteinExistence type="inferred from homology"/>
<comment type="subcellular location">
    <subcellularLocation>
        <location evidence="1">Cell membrane</location>
        <topology evidence="1">Lipid-anchor</topology>
    </subcellularLocation>
</comment>
<dbReference type="PROSITE" id="PS51257">
    <property type="entry name" value="PROKAR_LIPOPROTEIN"/>
    <property type="match status" value="1"/>
</dbReference>
<dbReference type="PANTHER" id="PTHR34296:SF2">
    <property type="entry name" value="ABC TRANSPORTER GUANOSINE-BINDING PROTEIN NUPN"/>
    <property type="match status" value="1"/>
</dbReference>
<keyword evidence="4" id="KW-0732">Signal</keyword>